<reference evidence="2 3" key="1">
    <citation type="submission" date="2021-06" db="EMBL/GenBank/DDBJ databases">
        <title>Caerostris extrusa draft genome.</title>
        <authorList>
            <person name="Kono N."/>
            <person name="Arakawa K."/>
        </authorList>
    </citation>
    <scope>NUCLEOTIDE SEQUENCE [LARGE SCALE GENOMIC DNA]</scope>
</reference>
<keyword evidence="3" id="KW-1185">Reference proteome</keyword>
<feature type="compositionally biased region" description="Basic and acidic residues" evidence="1">
    <location>
        <begin position="1"/>
        <end position="13"/>
    </location>
</feature>
<sequence>MTAEQRHDEEKLSGRSGNFASPLTVCSGRGFTVIHGEDDLAGKRKDDPLDLSINDHSKINHGEGGAIRDSNSDSGLPSNGTQEGRIDGKKI</sequence>
<feature type="compositionally biased region" description="Polar residues" evidence="1">
    <location>
        <begin position="72"/>
        <end position="82"/>
    </location>
</feature>
<dbReference type="AlphaFoldDB" id="A0AAV4SSN3"/>
<feature type="region of interest" description="Disordered" evidence="1">
    <location>
        <begin position="38"/>
        <end position="91"/>
    </location>
</feature>
<feature type="compositionally biased region" description="Basic and acidic residues" evidence="1">
    <location>
        <begin position="38"/>
        <end position="61"/>
    </location>
</feature>
<dbReference type="EMBL" id="BPLR01010048">
    <property type="protein sequence ID" value="GIY36442.1"/>
    <property type="molecule type" value="Genomic_DNA"/>
</dbReference>
<protein>
    <submittedName>
        <fullName evidence="2">Uncharacterized protein</fullName>
    </submittedName>
</protein>
<evidence type="ECO:0000313" key="2">
    <source>
        <dbReference type="EMBL" id="GIY36442.1"/>
    </source>
</evidence>
<evidence type="ECO:0000313" key="3">
    <source>
        <dbReference type="Proteomes" id="UP001054945"/>
    </source>
</evidence>
<comment type="caution">
    <text evidence="2">The sequence shown here is derived from an EMBL/GenBank/DDBJ whole genome shotgun (WGS) entry which is preliminary data.</text>
</comment>
<organism evidence="2 3">
    <name type="scientific">Caerostris extrusa</name>
    <name type="common">Bark spider</name>
    <name type="synonym">Caerostris bankana</name>
    <dbReference type="NCBI Taxonomy" id="172846"/>
    <lineage>
        <taxon>Eukaryota</taxon>
        <taxon>Metazoa</taxon>
        <taxon>Ecdysozoa</taxon>
        <taxon>Arthropoda</taxon>
        <taxon>Chelicerata</taxon>
        <taxon>Arachnida</taxon>
        <taxon>Araneae</taxon>
        <taxon>Araneomorphae</taxon>
        <taxon>Entelegynae</taxon>
        <taxon>Araneoidea</taxon>
        <taxon>Araneidae</taxon>
        <taxon>Caerostris</taxon>
    </lineage>
</organism>
<gene>
    <name evidence="2" type="ORF">CEXT_793541</name>
</gene>
<accession>A0AAV4SSN3</accession>
<name>A0AAV4SSN3_CAEEX</name>
<evidence type="ECO:0000256" key="1">
    <source>
        <dbReference type="SAM" id="MobiDB-lite"/>
    </source>
</evidence>
<feature type="region of interest" description="Disordered" evidence="1">
    <location>
        <begin position="1"/>
        <end position="23"/>
    </location>
</feature>
<proteinExistence type="predicted"/>
<dbReference type="Proteomes" id="UP001054945">
    <property type="component" value="Unassembled WGS sequence"/>
</dbReference>